<evidence type="ECO:0000313" key="4">
    <source>
        <dbReference type="Proteomes" id="UP000011625"/>
    </source>
</evidence>
<feature type="region of interest" description="Disordered" evidence="1">
    <location>
        <begin position="118"/>
        <end position="140"/>
    </location>
</feature>
<dbReference type="AlphaFoldDB" id="M0N180"/>
<evidence type="ECO:0000259" key="2">
    <source>
        <dbReference type="Pfam" id="PF08191"/>
    </source>
</evidence>
<proteinExistence type="predicted"/>
<dbReference type="InterPro" id="IPR012569">
    <property type="entry name" value="Inl_IR"/>
</dbReference>
<feature type="compositionally biased region" description="Polar residues" evidence="1">
    <location>
        <begin position="123"/>
        <end position="138"/>
    </location>
</feature>
<dbReference type="Gene3D" id="1.10.1330.10">
    <property type="entry name" value="Dockerin domain"/>
    <property type="match status" value="1"/>
</dbReference>
<dbReference type="InterPro" id="IPR036439">
    <property type="entry name" value="Dockerin_dom_sf"/>
</dbReference>
<dbReference type="Proteomes" id="UP000011625">
    <property type="component" value="Unassembled WGS sequence"/>
</dbReference>
<name>M0N180_9EURY</name>
<dbReference type="GO" id="GO:0004553">
    <property type="term" value="F:hydrolase activity, hydrolyzing O-glycosyl compounds"/>
    <property type="evidence" value="ECO:0007669"/>
    <property type="project" value="InterPro"/>
</dbReference>
<gene>
    <name evidence="3" type="ORF">C450_15103</name>
</gene>
<feature type="domain" description="Internalin Ig-like inter-repeat region" evidence="2">
    <location>
        <begin position="131"/>
        <end position="169"/>
    </location>
</feature>
<comment type="caution">
    <text evidence="3">The sequence shown here is derived from an EMBL/GenBank/DDBJ whole genome shotgun (WGS) entry which is preliminary data.</text>
</comment>
<dbReference type="Pfam" id="PF08191">
    <property type="entry name" value="LRR_adjacent"/>
    <property type="match status" value="1"/>
</dbReference>
<evidence type="ECO:0000256" key="1">
    <source>
        <dbReference type="SAM" id="MobiDB-lite"/>
    </source>
</evidence>
<dbReference type="PATRIC" id="fig|1227456.3.peg.3061"/>
<keyword evidence="4" id="KW-1185">Reference proteome</keyword>
<sequence length="569" mass="59125">MAVVGAVAVGMGVLAGGVAGQASGPSQAPDLQLVDNFRQNEIGNEPAVLVDFTFDEAVERMSSGGNFELVPIDGSEVVDGQNIASNNEANTVTVAFPTSVSQEDIARGIVQPSTVKVAGEGGETSNPLQTADVSNDGNSADPDLVNVTVNETTNSLVYAFDEPVSVNSDGGFQVYAENTSQYDGSVATDSLATPRLVNVTVDGIDVSAAVGASVTQGTVSNQTDSERTNSPDEVEVSNESAPEFSRCGNGGTTDMGDGGSADGPTQAPDLVGIDNFTYRQNPEDTNCQTLVEFDFDEPVNVQGGAGNFQMVPNDSRNFQNQVFDGNNEIIGPTNDTTSLTVPFDGRIDPATVVRGFVDPNTVRVAGEGDETANPKQAVAFNNDGNSANPDLVSVARAGENELRFTFDEEISEIGSTGSFKFYYSNATVRNSMDATITDNASVVSVEYAPKFNAGSGAVGASVANGAVIGTDTDREDGDVNQFDEETLENGTGPGPVGDFENPPTDTDGDGQYEDVNGDGQLTQADAQALYDSLGSSTVQNNVDAFDFNGDGSVTQADAQALYNEWSTAN</sequence>
<feature type="region of interest" description="Disordered" evidence="1">
    <location>
        <begin position="215"/>
        <end position="266"/>
    </location>
</feature>
<dbReference type="STRING" id="1227456.C450_15103"/>
<evidence type="ECO:0000313" key="3">
    <source>
        <dbReference type="EMBL" id="EMA50435.1"/>
    </source>
</evidence>
<feature type="compositionally biased region" description="Gly residues" evidence="1">
    <location>
        <begin position="248"/>
        <end position="261"/>
    </location>
</feature>
<dbReference type="EMBL" id="AOME01000073">
    <property type="protein sequence ID" value="EMA50435.1"/>
    <property type="molecule type" value="Genomic_DNA"/>
</dbReference>
<dbReference type="GO" id="GO:0000272">
    <property type="term" value="P:polysaccharide catabolic process"/>
    <property type="evidence" value="ECO:0007669"/>
    <property type="project" value="InterPro"/>
</dbReference>
<organism evidence="3 4">
    <name type="scientific">Halococcus salifodinae DSM 8989</name>
    <dbReference type="NCBI Taxonomy" id="1227456"/>
    <lineage>
        <taxon>Archaea</taxon>
        <taxon>Methanobacteriati</taxon>
        <taxon>Methanobacteriota</taxon>
        <taxon>Stenosarchaea group</taxon>
        <taxon>Halobacteria</taxon>
        <taxon>Halobacteriales</taxon>
        <taxon>Halococcaceae</taxon>
        <taxon>Halococcus</taxon>
    </lineage>
</organism>
<feature type="region of interest" description="Disordered" evidence="1">
    <location>
        <begin position="484"/>
        <end position="510"/>
    </location>
</feature>
<reference evidence="3 4" key="1">
    <citation type="journal article" date="2014" name="PLoS Genet.">
        <title>Phylogenetically driven sequencing of extremely halophilic archaea reveals strategies for static and dynamic osmo-response.</title>
        <authorList>
            <person name="Becker E.A."/>
            <person name="Seitzer P.M."/>
            <person name="Tritt A."/>
            <person name="Larsen D."/>
            <person name="Krusor M."/>
            <person name="Yao A.I."/>
            <person name="Wu D."/>
            <person name="Madern D."/>
            <person name="Eisen J.A."/>
            <person name="Darling A.E."/>
            <person name="Facciotti M.T."/>
        </authorList>
    </citation>
    <scope>NUCLEOTIDE SEQUENCE [LARGE SCALE GENOMIC DNA]</scope>
    <source>
        <strain evidence="3 4">DSM 8989</strain>
    </source>
</reference>
<protein>
    <recommendedName>
        <fullName evidence="2">Internalin Ig-like inter-repeat region domain-containing protein</fullName>
    </recommendedName>
</protein>
<dbReference type="SUPFAM" id="SSF63446">
    <property type="entry name" value="Type I dockerin domain"/>
    <property type="match status" value="1"/>
</dbReference>
<dbReference type="RefSeq" id="WP_005044675.1">
    <property type="nucleotide sequence ID" value="NZ_AOME01000073.1"/>
</dbReference>
<dbReference type="InterPro" id="IPR002105">
    <property type="entry name" value="Dockerin_1_rpt"/>
</dbReference>
<accession>M0N180</accession>
<dbReference type="Pfam" id="PF00404">
    <property type="entry name" value="Dockerin_1"/>
    <property type="match status" value="1"/>
</dbReference>